<evidence type="ECO:0000256" key="3">
    <source>
        <dbReference type="ARBA" id="ARBA00023082"/>
    </source>
</evidence>
<dbReference type="PANTHER" id="PTHR43133:SF8">
    <property type="entry name" value="RNA POLYMERASE SIGMA FACTOR HI_1459-RELATED"/>
    <property type="match status" value="1"/>
</dbReference>
<dbReference type="GO" id="GO:0016987">
    <property type="term" value="F:sigma factor activity"/>
    <property type="evidence" value="ECO:0007669"/>
    <property type="project" value="UniProtKB-KW"/>
</dbReference>
<reference evidence="8 9" key="1">
    <citation type="submission" date="2019-02" db="EMBL/GenBank/DDBJ databases">
        <title>Deep-cultivation of Planctomycetes and their phenomic and genomic characterization uncovers novel biology.</title>
        <authorList>
            <person name="Wiegand S."/>
            <person name="Jogler M."/>
            <person name="Boedeker C."/>
            <person name="Pinto D."/>
            <person name="Vollmers J."/>
            <person name="Rivas-Marin E."/>
            <person name="Kohn T."/>
            <person name="Peeters S.H."/>
            <person name="Heuer A."/>
            <person name="Rast P."/>
            <person name="Oberbeckmann S."/>
            <person name="Bunk B."/>
            <person name="Jeske O."/>
            <person name="Meyerdierks A."/>
            <person name="Storesund J.E."/>
            <person name="Kallscheuer N."/>
            <person name="Luecker S."/>
            <person name="Lage O.M."/>
            <person name="Pohl T."/>
            <person name="Merkel B.J."/>
            <person name="Hornburger P."/>
            <person name="Mueller R.-W."/>
            <person name="Bruemmer F."/>
            <person name="Labrenz M."/>
            <person name="Spormann A.M."/>
            <person name="Op den Camp H."/>
            <person name="Overmann J."/>
            <person name="Amann R."/>
            <person name="Jetten M.S.M."/>
            <person name="Mascher T."/>
            <person name="Medema M.H."/>
            <person name="Devos D.P."/>
            <person name="Kaster A.-K."/>
            <person name="Ovreas L."/>
            <person name="Rohde M."/>
            <person name="Galperin M.Y."/>
            <person name="Jogler C."/>
        </authorList>
    </citation>
    <scope>NUCLEOTIDE SEQUENCE [LARGE SCALE GENOMIC DNA]</scope>
    <source>
        <strain evidence="8 9">Poly24</strain>
    </source>
</reference>
<dbReference type="KEGG" id="rcf:Poly24_39030"/>
<keyword evidence="9" id="KW-1185">Reference proteome</keyword>
<dbReference type="NCBIfam" id="TIGR02937">
    <property type="entry name" value="sigma70-ECF"/>
    <property type="match status" value="1"/>
</dbReference>
<dbReference type="GO" id="GO:0006352">
    <property type="term" value="P:DNA-templated transcription initiation"/>
    <property type="evidence" value="ECO:0007669"/>
    <property type="project" value="InterPro"/>
</dbReference>
<dbReference type="AlphaFoldDB" id="A0A518JXB2"/>
<accession>A0A518JXB2</accession>
<dbReference type="RefSeq" id="WP_145098995.1">
    <property type="nucleotide sequence ID" value="NZ_CP036348.1"/>
</dbReference>
<dbReference type="InterPro" id="IPR013325">
    <property type="entry name" value="RNA_pol_sigma_r2"/>
</dbReference>
<protein>
    <submittedName>
        <fullName evidence="8">ECF RNA polymerase sigma factor SigW</fullName>
    </submittedName>
</protein>
<dbReference type="InterPro" id="IPR014284">
    <property type="entry name" value="RNA_pol_sigma-70_dom"/>
</dbReference>
<dbReference type="EMBL" id="CP036348">
    <property type="protein sequence ID" value="QDV70184.1"/>
    <property type="molecule type" value="Genomic_DNA"/>
</dbReference>
<gene>
    <name evidence="8" type="primary">sigW_4</name>
    <name evidence="8" type="ORF">Poly24_39030</name>
</gene>
<dbReference type="Gene3D" id="1.10.1740.10">
    <property type="match status" value="1"/>
</dbReference>
<evidence type="ECO:0000256" key="4">
    <source>
        <dbReference type="ARBA" id="ARBA00023125"/>
    </source>
</evidence>
<dbReference type="InterPro" id="IPR013249">
    <property type="entry name" value="RNA_pol_sigma70_r4_t2"/>
</dbReference>
<keyword evidence="4" id="KW-0238">DNA-binding</keyword>
<dbReference type="InterPro" id="IPR013324">
    <property type="entry name" value="RNA_pol_sigma_r3/r4-like"/>
</dbReference>
<evidence type="ECO:0000259" key="7">
    <source>
        <dbReference type="Pfam" id="PF08281"/>
    </source>
</evidence>
<evidence type="ECO:0000313" key="8">
    <source>
        <dbReference type="EMBL" id="QDV70184.1"/>
    </source>
</evidence>
<feature type="domain" description="RNA polymerase sigma factor 70 region 4 type 2" evidence="7">
    <location>
        <begin position="126"/>
        <end position="178"/>
    </location>
</feature>
<dbReference type="InterPro" id="IPR036388">
    <property type="entry name" value="WH-like_DNA-bd_sf"/>
</dbReference>
<evidence type="ECO:0000313" key="9">
    <source>
        <dbReference type="Proteomes" id="UP000315082"/>
    </source>
</evidence>
<evidence type="ECO:0000256" key="5">
    <source>
        <dbReference type="ARBA" id="ARBA00023163"/>
    </source>
</evidence>
<dbReference type="InterPro" id="IPR039425">
    <property type="entry name" value="RNA_pol_sigma-70-like"/>
</dbReference>
<comment type="similarity">
    <text evidence="1">Belongs to the sigma-70 factor family. ECF subfamily.</text>
</comment>
<dbReference type="Pfam" id="PF04542">
    <property type="entry name" value="Sigma70_r2"/>
    <property type="match status" value="1"/>
</dbReference>
<organism evidence="8 9">
    <name type="scientific">Rosistilla carotiformis</name>
    <dbReference type="NCBI Taxonomy" id="2528017"/>
    <lineage>
        <taxon>Bacteria</taxon>
        <taxon>Pseudomonadati</taxon>
        <taxon>Planctomycetota</taxon>
        <taxon>Planctomycetia</taxon>
        <taxon>Pirellulales</taxon>
        <taxon>Pirellulaceae</taxon>
        <taxon>Rosistilla</taxon>
    </lineage>
</organism>
<keyword evidence="2" id="KW-0805">Transcription regulation</keyword>
<dbReference type="Gene3D" id="1.10.10.10">
    <property type="entry name" value="Winged helix-like DNA-binding domain superfamily/Winged helix DNA-binding domain"/>
    <property type="match status" value="1"/>
</dbReference>
<keyword evidence="3" id="KW-0731">Sigma factor</keyword>
<dbReference type="SUPFAM" id="SSF88946">
    <property type="entry name" value="Sigma2 domain of RNA polymerase sigma factors"/>
    <property type="match status" value="1"/>
</dbReference>
<sequence>MNALACPGGMVLEKAGPMVEPLSRASLEQAVSDSLPYWLRMAQRLSGDSEIAEEAVQDALVRVAKSWKSFRGQSAIETWVGRIVIHSVRDRLAARRPSLQNGDEAGSIESTARGPMEELLAVEQQQRVRAAIATLPDRQREVLTLTIWEAKSATEVAELLEINTQNVYATLHAARQRLKEILREV</sequence>
<dbReference type="Pfam" id="PF08281">
    <property type="entry name" value="Sigma70_r4_2"/>
    <property type="match status" value="1"/>
</dbReference>
<keyword evidence="5" id="KW-0804">Transcription</keyword>
<evidence type="ECO:0000256" key="1">
    <source>
        <dbReference type="ARBA" id="ARBA00010641"/>
    </source>
</evidence>
<evidence type="ECO:0000256" key="2">
    <source>
        <dbReference type="ARBA" id="ARBA00023015"/>
    </source>
</evidence>
<proteinExistence type="inferred from homology"/>
<dbReference type="Proteomes" id="UP000315082">
    <property type="component" value="Chromosome"/>
</dbReference>
<dbReference type="InterPro" id="IPR007627">
    <property type="entry name" value="RNA_pol_sigma70_r2"/>
</dbReference>
<evidence type="ECO:0000259" key="6">
    <source>
        <dbReference type="Pfam" id="PF04542"/>
    </source>
</evidence>
<dbReference type="CDD" id="cd06171">
    <property type="entry name" value="Sigma70_r4"/>
    <property type="match status" value="1"/>
</dbReference>
<dbReference type="OrthoDB" id="9780326at2"/>
<dbReference type="PANTHER" id="PTHR43133">
    <property type="entry name" value="RNA POLYMERASE ECF-TYPE SIGMA FACTO"/>
    <property type="match status" value="1"/>
</dbReference>
<name>A0A518JXB2_9BACT</name>
<dbReference type="GO" id="GO:0003677">
    <property type="term" value="F:DNA binding"/>
    <property type="evidence" value="ECO:0007669"/>
    <property type="project" value="UniProtKB-KW"/>
</dbReference>
<feature type="domain" description="RNA polymerase sigma-70 region 2" evidence="6">
    <location>
        <begin position="35"/>
        <end position="96"/>
    </location>
</feature>
<dbReference type="SUPFAM" id="SSF88659">
    <property type="entry name" value="Sigma3 and sigma4 domains of RNA polymerase sigma factors"/>
    <property type="match status" value="1"/>
</dbReference>